<dbReference type="PANTHER" id="PTHR37534">
    <property type="entry name" value="TRANSCRIPTIONAL ACTIVATOR PROTEIN UGA3"/>
    <property type="match status" value="1"/>
</dbReference>
<gene>
    <name evidence="3" type="ORF">WICANDRAFT_37102</name>
</gene>
<evidence type="ECO:0008006" key="5">
    <source>
        <dbReference type="Google" id="ProtNLM"/>
    </source>
</evidence>
<dbReference type="PANTHER" id="PTHR37534:SF46">
    <property type="entry name" value="ZN(II)2CYS6 TRANSCRIPTION FACTOR (EUROFUNG)"/>
    <property type="match status" value="1"/>
</dbReference>
<accession>A0A1E3NU32</accession>
<dbReference type="OrthoDB" id="648861at2759"/>
<evidence type="ECO:0000313" key="3">
    <source>
        <dbReference type="EMBL" id="ODQ56679.1"/>
    </source>
</evidence>
<keyword evidence="4" id="KW-1185">Reference proteome</keyword>
<evidence type="ECO:0000313" key="4">
    <source>
        <dbReference type="Proteomes" id="UP000094112"/>
    </source>
</evidence>
<reference evidence="3 4" key="1">
    <citation type="journal article" date="2016" name="Proc. Natl. Acad. Sci. U.S.A.">
        <title>Comparative genomics of biotechnologically important yeasts.</title>
        <authorList>
            <person name="Riley R."/>
            <person name="Haridas S."/>
            <person name="Wolfe K.H."/>
            <person name="Lopes M.R."/>
            <person name="Hittinger C.T."/>
            <person name="Goeker M."/>
            <person name="Salamov A.A."/>
            <person name="Wisecaver J.H."/>
            <person name="Long T.M."/>
            <person name="Calvey C.H."/>
            <person name="Aerts A.L."/>
            <person name="Barry K.W."/>
            <person name="Choi C."/>
            <person name="Clum A."/>
            <person name="Coughlan A.Y."/>
            <person name="Deshpande S."/>
            <person name="Douglass A.P."/>
            <person name="Hanson S.J."/>
            <person name="Klenk H.-P."/>
            <person name="LaButti K.M."/>
            <person name="Lapidus A."/>
            <person name="Lindquist E.A."/>
            <person name="Lipzen A.M."/>
            <person name="Meier-Kolthoff J.P."/>
            <person name="Ohm R.A."/>
            <person name="Otillar R.P."/>
            <person name="Pangilinan J.L."/>
            <person name="Peng Y."/>
            <person name="Rokas A."/>
            <person name="Rosa C.A."/>
            <person name="Scheuner C."/>
            <person name="Sibirny A.A."/>
            <person name="Slot J.C."/>
            <person name="Stielow J.B."/>
            <person name="Sun H."/>
            <person name="Kurtzman C.P."/>
            <person name="Blackwell M."/>
            <person name="Grigoriev I.V."/>
            <person name="Jeffries T.W."/>
        </authorList>
    </citation>
    <scope>NUCLEOTIDE SEQUENCE [LARGE SCALE GENOMIC DNA]</scope>
    <source>
        <strain evidence="4">ATCC 58044 / CBS 1984 / NCYC 433 / NRRL Y-366-8</strain>
    </source>
</reference>
<organism evidence="3 4">
    <name type="scientific">Wickerhamomyces anomalus (strain ATCC 58044 / CBS 1984 / NCYC 433 / NRRL Y-366-8)</name>
    <name type="common">Yeast</name>
    <name type="synonym">Hansenula anomala</name>
    <dbReference type="NCBI Taxonomy" id="683960"/>
    <lineage>
        <taxon>Eukaryota</taxon>
        <taxon>Fungi</taxon>
        <taxon>Dikarya</taxon>
        <taxon>Ascomycota</taxon>
        <taxon>Saccharomycotina</taxon>
        <taxon>Saccharomycetes</taxon>
        <taxon>Phaffomycetales</taxon>
        <taxon>Wickerhamomycetaceae</taxon>
        <taxon>Wickerhamomyces</taxon>
    </lineage>
</organism>
<dbReference type="RefSeq" id="XP_019035886.1">
    <property type="nucleotide sequence ID" value="XM_019182516.1"/>
</dbReference>
<evidence type="ECO:0000256" key="2">
    <source>
        <dbReference type="ARBA" id="ARBA00023242"/>
    </source>
</evidence>
<proteinExistence type="predicted"/>
<sequence length="492" mass="56968">MQPQQHLNIADLHSFDFNDHLNIENISNDWLEFVSPTSTADSHNSETIRNEDPKLQILESKDVQNEFRLACHYCRVMTRFYSVKDPEWNFYSMVNQEFAYRYEPLKFSILAWSSLHLSIQEKSSTKTAHKYYQQALKSIMNQNFLKSEIPLEILLVGSFFLCLFDIMAGNLHTTNILRHVYGSLKIGSLFEMTVQQTSLKESTGSLSPFSYQIVTWLIYLDIRSSLFVGNIQFPNYITFEAKKKQNKPKNGDIQYLLSSDVYEEKVVSNIFDNSRSVLRSSFGGSYPNEVEQSDILQDRILVLMMKNMLMFGTLIRLKNWLDQCGNSVEFNPQTLKAKINDLYEENIKLLEINATDRVSQFHISIEMALIHAIRIYFDRICTPDIRTNLACQETAEQIFKIAVSLKALRPQGTPGSIQWPFPLVIAGIETTNPIYQSWILRELEDCEKEGWGLYVTKSKNLCIEVMKRQNATNQRVDVGEAMKELFDGYFIV</sequence>
<evidence type="ECO:0000256" key="1">
    <source>
        <dbReference type="ARBA" id="ARBA00004123"/>
    </source>
</evidence>
<name>A0A1E3NU32_WICAA</name>
<dbReference type="Pfam" id="PF11951">
    <property type="entry name" value="Fungal_trans_2"/>
    <property type="match status" value="1"/>
</dbReference>
<dbReference type="InterPro" id="IPR021858">
    <property type="entry name" value="Fun_TF"/>
</dbReference>
<dbReference type="AlphaFoldDB" id="A0A1E3NU32"/>
<dbReference type="EMBL" id="KV454218">
    <property type="protein sequence ID" value="ODQ56679.1"/>
    <property type="molecule type" value="Genomic_DNA"/>
</dbReference>
<dbReference type="Proteomes" id="UP000094112">
    <property type="component" value="Unassembled WGS sequence"/>
</dbReference>
<protein>
    <recommendedName>
        <fullName evidence="5">Transcription factor domain-containing protein</fullName>
    </recommendedName>
</protein>
<dbReference type="GO" id="GO:0005634">
    <property type="term" value="C:nucleus"/>
    <property type="evidence" value="ECO:0007669"/>
    <property type="project" value="UniProtKB-SubCell"/>
</dbReference>
<dbReference type="STRING" id="683960.A0A1E3NU32"/>
<comment type="subcellular location">
    <subcellularLocation>
        <location evidence="1">Nucleus</location>
    </subcellularLocation>
</comment>
<dbReference type="GeneID" id="30199762"/>
<keyword evidence="2" id="KW-0539">Nucleus</keyword>